<evidence type="ECO:0000313" key="10">
    <source>
        <dbReference type="EMBL" id="TLP38255.1"/>
    </source>
</evidence>
<evidence type="ECO:0000256" key="4">
    <source>
        <dbReference type="ARBA" id="ARBA00022679"/>
    </source>
</evidence>
<keyword evidence="8" id="KW-0902">Two-component regulatory system</keyword>
<proteinExistence type="predicted"/>
<keyword evidence="4" id="KW-0808">Transferase</keyword>
<keyword evidence="11" id="KW-1185">Reference proteome</keyword>
<dbReference type="PRINTS" id="PR00344">
    <property type="entry name" value="BCTRLSENSOR"/>
</dbReference>
<dbReference type="PROSITE" id="PS50109">
    <property type="entry name" value="HIS_KIN"/>
    <property type="match status" value="1"/>
</dbReference>
<dbReference type="Gene3D" id="3.30.565.10">
    <property type="entry name" value="Histidine kinase-like ATPase, C-terminal domain"/>
    <property type="match status" value="1"/>
</dbReference>
<dbReference type="RefSeq" id="WP_138152249.1">
    <property type="nucleotide sequence ID" value="NZ_CBDDKQ010000002.1"/>
</dbReference>
<dbReference type="Gene3D" id="1.10.287.130">
    <property type="match status" value="1"/>
</dbReference>
<evidence type="ECO:0000256" key="6">
    <source>
        <dbReference type="ARBA" id="ARBA00022777"/>
    </source>
</evidence>
<evidence type="ECO:0000256" key="5">
    <source>
        <dbReference type="ARBA" id="ARBA00022741"/>
    </source>
</evidence>
<comment type="caution">
    <text evidence="10">The sequence shown here is derived from an EMBL/GenBank/DDBJ whole genome shotgun (WGS) entry which is preliminary data.</text>
</comment>
<feature type="domain" description="Histidine kinase" evidence="9">
    <location>
        <begin position="10"/>
        <end position="227"/>
    </location>
</feature>
<dbReference type="InterPro" id="IPR005467">
    <property type="entry name" value="His_kinase_dom"/>
</dbReference>
<dbReference type="Pfam" id="PF02518">
    <property type="entry name" value="HATPase_c"/>
    <property type="match status" value="1"/>
</dbReference>
<comment type="catalytic activity">
    <reaction evidence="1">
        <text>ATP + protein L-histidine = ADP + protein N-phospho-L-histidine.</text>
        <dbReference type="EC" id="2.7.13.3"/>
    </reaction>
</comment>
<sequence>MSQMGELIGNIAHQWRKPLCVISTAASGMKLKKEMGVLNDKDFLNYSESILENSVYLSKTIDEFRDYIEFTNKKKEIIIQDRLKMAISLIESSFSLHNIKIIEGFVEKEKIPFRLILGELLQVLISILTNAKDALLENKIKDKWIKYELIKKEYSLQITIEDNAGGVDEKIIDKIFDSYFTTKDYEYSTGIGLYSSYDIVVNKLGGKLFVENTEHGAKFFIELPLNIDYVI</sequence>
<dbReference type="AlphaFoldDB" id="A0A5R8Y1B7"/>
<keyword evidence="5" id="KW-0547">Nucleotide-binding</keyword>
<dbReference type="EC" id="2.7.13.3" evidence="2"/>
<evidence type="ECO:0000256" key="1">
    <source>
        <dbReference type="ARBA" id="ARBA00000085"/>
    </source>
</evidence>
<dbReference type="PANTHER" id="PTHR43065">
    <property type="entry name" value="SENSOR HISTIDINE KINASE"/>
    <property type="match status" value="1"/>
</dbReference>
<dbReference type="SUPFAM" id="SSF47384">
    <property type="entry name" value="Homodimeric domain of signal transducing histidine kinase"/>
    <property type="match status" value="1"/>
</dbReference>
<dbReference type="PANTHER" id="PTHR43065:SF10">
    <property type="entry name" value="PEROXIDE STRESS-ACTIVATED HISTIDINE KINASE MAK3"/>
    <property type="match status" value="1"/>
</dbReference>
<dbReference type="GO" id="GO:0000155">
    <property type="term" value="F:phosphorelay sensor kinase activity"/>
    <property type="evidence" value="ECO:0007669"/>
    <property type="project" value="InterPro"/>
</dbReference>
<reference evidence="10 11" key="1">
    <citation type="submission" date="2019-05" db="EMBL/GenBank/DDBJ databases">
        <title>Arcobacter sp. nov., isolated from sea sediment.</title>
        <authorList>
            <person name="Kim W."/>
        </authorList>
    </citation>
    <scope>NUCLEOTIDE SEQUENCE [LARGE SCALE GENOMIC DNA]</scope>
    <source>
        <strain evidence="10 11">CAU 1517</strain>
    </source>
</reference>
<organism evidence="10 11">
    <name type="scientific">Arcobacter arenosus</name>
    <dbReference type="NCBI Taxonomy" id="2576037"/>
    <lineage>
        <taxon>Bacteria</taxon>
        <taxon>Pseudomonadati</taxon>
        <taxon>Campylobacterota</taxon>
        <taxon>Epsilonproteobacteria</taxon>
        <taxon>Campylobacterales</taxon>
        <taxon>Arcobacteraceae</taxon>
        <taxon>Arcobacter</taxon>
    </lineage>
</organism>
<evidence type="ECO:0000256" key="8">
    <source>
        <dbReference type="ARBA" id="ARBA00023012"/>
    </source>
</evidence>
<evidence type="ECO:0000313" key="11">
    <source>
        <dbReference type="Proteomes" id="UP000308901"/>
    </source>
</evidence>
<keyword evidence="7" id="KW-0067">ATP-binding</keyword>
<evidence type="ECO:0000256" key="7">
    <source>
        <dbReference type="ARBA" id="ARBA00022840"/>
    </source>
</evidence>
<dbReference type="GO" id="GO:0005524">
    <property type="term" value="F:ATP binding"/>
    <property type="evidence" value="ECO:0007669"/>
    <property type="project" value="UniProtKB-KW"/>
</dbReference>
<dbReference type="InterPro" id="IPR004358">
    <property type="entry name" value="Sig_transdc_His_kin-like_C"/>
</dbReference>
<dbReference type="Proteomes" id="UP000308901">
    <property type="component" value="Unassembled WGS sequence"/>
</dbReference>
<dbReference type="OrthoDB" id="9805967at2"/>
<keyword evidence="6 10" id="KW-0418">Kinase</keyword>
<dbReference type="SMART" id="SM00387">
    <property type="entry name" value="HATPase_c"/>
    <property type="match status" value="1"/>
</dbReference>
<protein>
    <recommendedName>
        <fullName evidence="2">histidine kinase</fullName>
        <ecNumber evidence="2">2.7.13.3</ecNumber>
    </recommendedName>
</protein>
<dbReference type="InterPro" id="IPR036097">
    <property type="entry name" value="HisK_dim/P_sf"/>
</dbReference>
<evidence type="ECO:0000256" key="3">
    <source>
        <dbReference type="ARBA" id="ARBA00022553"/>
    </source>
</evidence>
<dbReference type="InterPro" id="IPR036890">
    <property type="entry name" value="HATPase_C_sf"/>
</dbReference>
<gene>
    <name evidence="10" type="ORF">FDK22_07205</name>
</gene>
<dbReference type="EMBL" id="VANU01000003">
    <property type="protein sequence ID" value="TLP38255.1"/>
    <property type="molecule type" value="Genomic_DNA"/>
</dbReference>
<dbReference type="SUPFAM" id="SSF55874">
    <property type="entry name" value="ATPase domain of HSP90 chaperone/DNA topoisomerase II/histidine kinase"/>
    <property type="match status" value="1"/>
</dbReference>
<accession>A0A5R8Y1B7</accession>
<dbReference type="InterPro" id="IPR003594">
    <property type="entry name" value="HATPase_dom"/>
</dbReference>
<keyword evidence="3" id="KW-0597">Phosphoprotein</keyword>
<name>A0A5R8Y1B7_9BACT</name>
<evidence type="ECO:0000256" key="2">
    <source>
        <dbReference type="ARBA" id="ARBA00012438"/>
    </source>
</evidence>
<evidence type="ECO:0000259" key="9">
    <source>
        <dbReference type="PROSITE" id="PS50109"/>
    </source>
</evidence>